<dbReference type="EMBL" id="JANVFU010000002">
    <property type="protein sequence ID" value="KAJ3749247.1"/>
    <property type="molecule type" value="Genomic_DNA"/>
</dbReference>
<reference evidence="1 2" key="1">
    <citation type="journal article" date="2023" name="Proc. Natl. Acad. Sci. U.S.A.">
        <title>A global phylogenomic analysis of the shiitake genus Lentinula.</title>
        <authorList>
            <person name="Sierra-Patev S."/>
            <person name="Min B."/>
            <person name="Naranjo-Ortiz M."/>
            <person name="Looney B."/>
            <person name="Konkel Z."/>
            <person name="Slot J.C."/>
            <person name="Sakamoto Y."/>
            <person name="Steenwyk J.L."/>
            <person name="Rokas A."/>
            <person name="Carro J."/>
            <person name="Camarero S."/>
            <person name="Ferreira P."/>
            <person name="Molpeceres G."/>
            <person name="Ruiz-Duenas F.J."/>
            <person name="Serrano A."/>
            <person name="Henrissat B."/>
            <person name="Drula E."/>
            <person name="Hughes K.W."/>
            <person name="Mata J.L."/>
            <person name="Ishikawa N.K."/>
            <person name="Vargas-Isla R."/>
            <person name="Ushijima S."/>
            <person name="Smith C.A."/>
            <person name="Donoghue J."/>
            <person name="Ahrendt S."/>
            <person name="Andreopoulos W."/>
            <person name="He G."/>
            <person name="LaButti K."/>
            <person name="Lipzen A."/>
            <person name="Ng V."/>
            <person name="Riley R."/>
            <person name="Sandor L."/>
            <person name="Barry K."/>
            <person name="Martinez A.T."/>
            <person name="Xiao Y."/>
            <person name="Gibbons J.G."/>
            <person name="Terashima K."/>
            <person name="Grigoriev I.V."/>
            <person name="Hibbett D."/>
        </authorList>
    </citation>
    <scope>NUCLEOTIDE SEQUENCE [LARGE SCALE GENOMIC DNA]</scope>
    <source>
        <strain evidence="1 2">TFB7810</strain>
    </source>
</reference>
<gene>
    <name evidence="1" type="ORF">DFH05DRAFT_1554912</name>
</gene>
<evidence type="ECO:0008006" key="3">
    <source>
        <dbReference type="Google" id="ProtNLM"/>
    </source>
</evidence>
<evidence type="ECO:0000313" key="1">
    <source>
        <dbReference type="EMBL" id="KAJ3749247.1"/>
    </source>
</evidence>
<name>A0A9W8U203_9AGAR</name>
<keyword evidence="2" id="KW-1185">Reference proteome</keyword>
<comment type="caution">
    <text evidence="1">The sequence shown here is derived from an EMBL/GenBank/DDBJ whole genome shotgun (WGS) entry which is preliminary data.</text>
</comment>
<dbReference type="AlphaFoldDB" id="A0A9W8U203"/>
<proteinExistence type="predicted"/>
<accession>A0A9W8U203</accession>
<protein>
    <recommendedName>
        <fullName evidence="3">BTB domain-containing protein</fullName>
    </recommendedName>
</protein>
<dbReference type="Proteomes" id="UP001142393">
    <property type="component" value="Unassembled WGS sequence"/>
</dbReference>
<sequence length="400" mass="46339">MRSIFASSTPHKRTRTADLCRVGEPALKRTRNETVASGSPRFDEAYIVDQELSIIKGDIYLKIGNTLFPASIQKLRNVEGLFSDLFSIQQPEHVDLIYGLPYCEMYNCSESELRVLLKLIHGFKYVFQRRRTVDDITEFDVEHMLDALLVSSKLDLPGIRIQAKDAIHDFFGSMWNHIMWGKPPPEYPIVALSGYTMSKANALCILSFRMINVFKECELVYSLPMAYYLAAQQNHNDIMDGVKLPDGSLLELHHTDKKILLKGREMLRSLRRNVTFLWLLEHVGCPKDYVRLHGCTSEAYPKGKGCYDFVFDLYILFYSPISRLLEDRCDALESISFQATEIIKCHLCPECYKYFNGRIIRSLSASWLEIPKIFTGHSWTKLRERQNKIEQTWCERLSYV</sequence>
<evidence type="ECO:0000313" key="2">
    <source>
        <dbReference type="Proteomes" id="UP001142393"/>
    </source>
</evidence>
<organism evidence="1 2">
    <name type="scientific">Lentinula detonsa</name>
    <dbReference type="NCBI Taxonomy" id="2804962"/>
    <lineage>
        <taxon>Eukaryota</taxon>
        <taxon>Fungi</taxon>
        <taxon>Dikarya</taxon>
        <taxon>Basidiomycota</taxon>
        <taxon>Agaricomycotina</taxon>
        <taxon>Agaricomycetes</taxon>
        <taxon>Agaricomycetidae</taxon>
        <taxon>Agaricales</taxon>
        <taxon>Marasmiineae</taxon>
        <taxon>Omphalotaceae</taxon>
        <taxon>Lentinula</taxon>
    </lineage>
</organism>